<protein>
    <submittedName>
        <fullName evidence="1">Uncharacterized protein</fullName>
    </submittedName>
</protein>
<evidence type="ECO:0000313" key="2">
    <source>
        <dbReference type="Proteomes" id="UP000011744"/>
    </source>
</evidence>
<comment type="caution">
    <text evidence="1">The sequence shown here is derived from an EMBL/GenBank/DDBJ whole genome shotgun (WGS) entry which is preliminary data.</text>
</comment>
<sequence>MLVYELLKSGFLSYDDIRSAYDPETEEYTEIYQWLAFPRFYGDDLDRLAEVGIPVLESDYGDWVGITSFGSHYDLYVYPSLINAIFDMDISYDDIQELGRVMP</sequence>
<evidence type="ECO:0000313" key="1">
    <source>
        <dbReference type="EMBL" id="EME69065.1"/>
    </source>
</evidence>
<gene>
    <name evidence="1" type="ORF">H261_15430</name>
</gene>
<dbReference type="PATRIC" id="fig|1244869.3.peg.3095"/>
<organism evidence="1 2">
    <name type="scientific">Paramagnetospirillum caucaseum</name>
    <dbReference type="NCBI Taxonomy" id="1244869"/>
    <lineage>
        <taxon>Bacteria</taxon>
        <taxon>Pseudomonadati</taxon>
        <taxon>Pseudomonadota</taxon>
        <taxon>Alphaproteobacteria</taxon>
        <taxon>Rhodospirillales</taxon>
        <taxon>Magnetospirillaceae</taxon>
        <taxon>Paramagnetospirillum</taxon>
    </lineage>
</organism>
<proteinExistence type="predicted"/>
<dbReference type="AlphaFoldDB" id="M2Z3W6"/>
<name>M2Z3W6_9PROT</name>
<dbReference type="EMBL" id="AONQ01000044">
    <property type="protein sequence ID" value="EME69065.1"/>
    <property type="molecule type" value="Genomic_DNA"/>
</dbReference>
<accession>M2Z3W6</accession>
<dbReference type="Proteomes" id="UP000011744">
    <property type="component" value="Unassembled WGS sequence"/>
</dbReference>
<reference evidence="1 2" key="1">
    <citation type="journal article" date="2014" name="Genome Announc.">
        <title>Draft Genome Sequence of Magnetospirillum sp. Strain SO-1, a Freshwater Magnetotactic Bacterium Isolated from the Ol'khovka River, Russia.</title>
        <authorList>
            <person name="Grouzdev D.S."/>
            <person name="Dziuba M.V."/>
            <person name="Sukhacheva M.S."/>
            <person name="Mardanov A.V."/>
            <person name="Beletskiy A.V."/>
            <person name="Kuznetsov B.B."/>
            <person name="Skryabin K.G."/>
        </authorList>
    </citation>
    <scope>NUCLEOTIDE SEQUENCE [LARGE SCALE GENOMIC DNA]</scope>
    <source>
        <strain evidence="1 2">SO-1</strain>
    </source>
</reference>
<keyword evidence="2" id="KW-1185">Reference proteome</keyword>